<feature type="transmembrane region" description="Helical" evidence="5">
    <location>
        <begin position="27"/>
        <end position="48"/>
    </location>
</feature>
<evidence type="ECO:0000313" key="6">
    <source>
        <dbReference type="EMBL" id="API61331.1"/>
    </source>
</evidence>
<evidence type="ECO:0000256" key="1">
    <source>
        <dbReference type="ARBA" id="ARBA00004370"/>
    </source>
</evidence>
<evidence type="ECO:0000313" key="7">
    <source>
        <dbReference type="Proteomes" id="UP000182063"/>
    </source>
</evidence>
<evidence type="ECO:0000256" key="4">
    <source>
        <dbReference type="ARBA" id="ARBA00023136"/>
    </source>
</evidence>
<geneLocation type="plasmid" evidence="7">
    <name>phsl1</name>
</geneLocation>
<comment type="subcellular location">
    <subcellularLocation>
        <location evidence="1">Membrane</location>
    </subcellularLocation>
</comment>
<keyword evidence="4 5" id="KW-0472">Membrane</keyword>
<keyword evidence="6" id="KW-0614">Plasmid</keyword>
<dbReference type="KEGG" id="sphj:BSL82_18005"/>
<keyword evidence="2 5" id="KW-0812">Transmembrane</keyword>
<organism evidence="6 7">
    <name type="scientific">Tardibacter chloracetimidivorans</name>
    <dbReference type="NCBI Taxonomy" id="1921510"/>
    <lineage>
        <taxon>Bacteria</taxon>
        <taxon>Pseudomonadati</taxon>
        <taxon>Pseudomonadota</taxon>
        <taxon>Alphaproteobacteria</taxon>
        <taxon>Sphingomonadales</taxon>
        <taxon>Sphingomonadaceae</taxon>
        <taxon>Tardibacter</taxon>
    </lineage>
</organism>
<evidence type="ECO:0000256" key="3">
    <source>
        <dbReference type="ARBA" id="ARBA00022989"/>
    </source>
</evidence>
<proteinExistence type="predicted"/>
<dbReference type="AlphaFoldDB" id="A0A1L4A0B8"/>
<keyword evidence="7" id="KW-1185">Reference proteome</keyword>
<dbReference type="GO" id="GO:0016020">
    <property type="term" value="C:membrane"/>
    <property type="evidence" value="ECO:0007669"/>
    <property type="project" value="UniProtKB-SubCell"/>
</dbReference>
<dbReference type="InterPro" id="IPR007792">
    <property type="entry name" value="T4SS_VirB3/TrbD/AvhB"/>
</dbReference>
<feature type="transmembrane region" description="Helical" evidence="5">
    <location>
        <begin position="54"/>
        <end position="71"/>
    </location>
</feature>
<evidence type="ECO:0000256" key="2">
    <source>
        <dbReference type="ARBA" id="ARBA00022692"/>
    </source>
</evidence>
<name>A0A1L4A0B8_9SPHN</name>
<dbReference type="OrthoDB" id="9799932at2"/>
<accession>A0A1L4A0B8</accession>
<protein>
    <submittedName>
        <fullName evidence="6">Type VI secretion protein</fullName>
    </submittedName>
</protein>
<dbReference type="RefSeq" id="WP_072598953.1">
    <property type="nucleotide sequence ID" value="NZ_CP018222.1"/>
</dbReference>
<keyword evidence="3 5" id="KW-1133">Transmembrane helix</keyword>
<reference evidence="6 7" key="1">
    <citation type="submission" date="2016-11" db="EMBL/GenBank/DDBJ databases">
        <title>Complete Genome Sequence of alachlor-degrading Sphingomonas sp. strain JJ-A5.</title>
        <authorList>
            <person name="Lee H."/>
            <person name="Ka J.-O."/>
        </authorList>
    </citation>
    <scope>NUCLEOTIDE SEQUENCE [LARGE SCALE GENOMIC DNA]</scope>
    <source>
        <strain evidence="6 7">JJ-A5</strain>
        <plasmid evidence="7">phsl1</plasmid>
    </source>
</reference>
<dbReference type="Pfam" id="PF05101">
    <property type="entry name" value="VirB3"/>
    <property type="match status" value="1"/>
</dbReference>
<dbReference type="EMBL" id="CP018222">
    <property type="protein sequence ID" value="API61331.1"/>
    <property type="molecule type" value="Genomic_DNA"/>
</dbReference>
<evidence type="ECO:0000256" key="5">
    <source>
        <dbReference type="SAM" id="Phobius"/>
    </source>
</evidence>
<gene>
    <name evidence="6" type="ORF">BSL82_18005</name>
</gene>
<dbReference type="Proteomes" id="UP000182063">
    <property type="component" value="Plasmid pHSL1"/>
</dbReference>
<sequence>MRAANPSSNQEKLREEILFLAVTRPTMWLGVPIEASLPIALAACVTLIVTGNPLYALAFGGAAFAVARLVVRHDANAFRLLMLWTRTKARCRNRVWWGGSSYSPLPVAGLKRRGFHHG</sequence>